<accession>A0AAW5N848</accession>
<dbReference type="Proteomes" id="UP001204579">
    <property type="component" value="Unassembled WGS sequence"/>
</dbReference>
<feature type="region of interest" description="Disordered" evidence="1">
    <location>
        <begin position="75"/>
        <end position="116"/>
    </location>
</feature>
<organism evidence="2 3">
    <name type="scientific">Phocaeicola barnesiae</name>
    <dbReference type="NCBI Taxonomy" id="376804"/>
    <lineage>
        <taxon>Bacteria</taxon>
        <taxon>Pseudomonadati</taxon>
        <taxon>Bacteroidota</taxon>
        <taxon>Bacteroidia</taxon>
        <taxon>Bacteroidales</taxon>
        <taxon>Bacteroidaceae</taxon>
        <taxon>Phocaeicola</taxon>
    </lineage>
</organism>
<comment type="caution">
    <text evidence="2">The sequence shown here is derived from an EMBL/GenBank/DDBJ whole genome shotgun (WGS) entry which is preliminary data.</text>
</comment>
<dbReference type="AlphaFoldDB" id="A0AAW5N848"/>
<evidence type="ECO:0000313" key="3">
    <source>
        <dbReference type="Proteomes" id="UP001204579"/>
    </source>
</evidence>
<evidence type="ECO:0000256" key="1">
    <source>
        <dbReference type="SAM" id="MobiDB-lite"/>
    </source>
</evidence>
<protein>
    <recommendedName>
        <fullName evidence="4">Lipoprotein</fullName>
    </recommendedName>
</protein>
<dbReference type="EMBL" id="JANRHJ010000024">
    <property type="protein sequence ID" value="MCR8875263.1"/>
    <property type="molecule type" value="Genomic_DNA"/>
</dbReference>
<dbReference type="RefSeq" id="WP_258336294.1">
    <property type="nucleotide sequence ID" value="NZ_CAUCAW010000040.1"/>
</dbReference>
<feature type="compositionally biased region" description="Polar residues" evidence="1">
    <location>
        <begin position="75"/>
        <end position="88"/>
    </location>
</feature>
<evidence type="ECO:0008006" key="4">
    <source>
        <dbReference type="Google" id="ProtNLM"/>
    </source>
</evidence>
<proteinExistence type="predicted"/>
<name>A0AAW5N848_9BACT</name>
<keyword evidence="3" id="KW-1185">Reference proteome</keyword>
<evidence type="ECO:0000313" key="2">
    <source>
        <dbReference type="EMBL" id="MCR8875263.1"/>
    </source>
</evidence>
<gene>
    <name evidence="2" type="ORF">NW209_14825</name>
</gene>
<sequence length="116" mass="12861">MKKKHYLMAAICLMTVAACTQKTELPENPEDKEEYRDSQGNQWIYNAMLMRWALMPSVANGLSTTHYYYPKTGSWTDANGSRVASPSNVKVRPSSTSSKSSGHVFGTKSRSFSVGS</sequence>
<dbReference type="PROSITE" id="PS51257">
    <property type="entry name" value="PROKAR_LIPOPROTEIN"/>
    <property type="match status" value="1"/>
</dbReference>
<reference evidence="2 3" key="1">
    <citation type="submission" date="2022-08" db="EMBL/GenBank/DDBJ databases">
        <authorList>
            <person name="Zeman M."/>
            <person name="Kubasova T."/>
        </authorList>
    </citation>
    <scope>NUCLEOTIDE SEQUENCE [LARGE SCALE GENOMIC DNA]</scope>
    <source>
        <strain evidence="2 3">ET62</strain>
    </source>
</reference>